<dbReference type="EMBL" id="CVTF01000015">
    <property type="protein sequence ID" value="CRY98716.1"/>
    <property type="molecule type" value="Genomic_DNA"/>
</dbReference>
<name>A0A0H5QBB7_NEIMI</name>
<evidence type="ECO:0000313" key="2">
    <source>
        <dbReference type="Proteomes" id="UP000182715"/>
    </source>
</evidence>
<reference evidence="1 2" key="1">
    <citation type="submission" date="2014-11" db="EMBL/GenBank/DDBJ databases">
        <authorList>
            <person name="Diene M.Seydina."/>
        </authorList>
    </citation>
    <scope>NUCLEOTIDE SEQUENCE [LARGE SCALE GENOMIC DNA]</scope>
    <source>
        <strain evidence="1 2">Neisseria meningitidis CHUV</strain>
    </source>
</reference>
<protein>
    <submittedName>
        <fullName evidence="1">Uncharacterized protein</fullName>
    </submittedName>
</protein>
<sequence length="42" mass="4770">MESIYHICMAASVFGCEKLKILQRQIGITRFCCCKEGKCIVD</sequence>
<evidence type="ECO:0000313" key="1">
    <source>
        <dbReference type="EMBL" id="CRY98716.1"/>
    </source>
</evidence>
<organism evidence="1 2">
    <name type="scientific">Neisseria meningitidis serogroup B</name>
    <dbReference type="NCBI Taxonomy" id="491"/>
    <lineage>
        <taxon>Bacteria</taxon>
        <taxon>Pseudomonadati</taxon>
        <taxon>Pseudomonadota</taxon>
        <taxon>Betaproteobacteria</taxon>
        <taxon>Neisseriales</taxon>
        <taxon>Neisseriaceae</taxon>
        <taxon>Neisseria</taxon>
    </lineage>
</organism>
<dbReference type="AlphaFoldDB" id="A0A0H5QBB7"/>
<dbReference type="Proteomes" id="UP000182715">
    <property type="component" value="Unassembled WGS sequence"/>
</dbReference>
<proteinExistence type="predicted"/>
<accession>A0A0H5QBB7</accession>